<sequence length="142" mass="14947">LHERLRAAGRRLLYLGLESDRARVPALAARVALDPGCRWAIERLPRVAALLSRCATAIAGDTGLMHVAAARGLGVVAMFGSTAPELGFAPAGEGHAVLCRHERCQPCTVHGRASCPRGHFRCMIGIEPGEVADHALRLAAGA</sequence>
<accession>A0A9D6L7L2</accession>
<dbReference type="InterPro" id="IPR002201">
    <property type="entry name" value="Glyco_trans_9"/>
</dbReference>
<evidence type="ECO:0000313" key="3">
    <source>
        <dbReference type="EMBL" id="MBI3540221.1"/>
    </source>
</evidence>
<organism evidence="3 4">
    <name type="scientific">Eiseniibacteriota bacterium</name>
    <dbReference type="NCBI Taxonomy" id="2212470"/>
    <lineage>
        <taxon>Bacteria</taxon>
        <taxon>Candidatus Eiseniibacteriota</taxon>
    </lineage>
</organism>
<evidence type="ECO:0008006" key="5">
    <source>
        <dbReference type="Google" id="ProtNLM"/>
    </source>
</evidence>
<reference evidence="3" key="1">
    <citation type="submission" date="2020-07" db="EMBL/GenBank/DDBJ databases">
        <title>Huge and variable diversity of episymbiotic CPR bacteria and DPANN archaea in groundwater ecosystems.</title>
        <authorList>
            <person name="He C.Y."/>
            <person name="Keren R."/>
            <person name="Whittaker M."/>
            <person name="Farag I.F."/>
            <person name="Doudna J."/>
            <person name="Cate J.H.D."/>
            <person name="Banfield J.F."/>
        </authorList>
    </citation>
    <scope>NUCLEOTIDE SEQUENCE</scope>
    <source>
        <strain evidence="3">NC_groundwater_928_Pr1_S-0.2um_72_17</strain>
    </source>
</reference>
<dbReference type="GO" id="GO:0008713">
    <property type="term" value="F:ADP-heptose-lipopolysaccharide heptosyltransferase activity"/>
    <property type="evidence" value="ECO:0007669"/>
    <property type="project" value="TreeGrafter"/>
</dbReference>
<name>A0A9D6L7L2_UNCEI</name>
<protein>
    <recommendedName>
        <fullName evidence="5">Glycosyltransferase family 9 protein</fullName>
    </recommendedName>
</protein>
<dbReference type="Pfam" id="PF01075">
    <property type="entry name" value="Glyco_transf_9"/>
    <property type="match status" value="1"/>
</dbReference>
<evidence type="ECO:0000313" key="4">
    <source>
        <dbReference type="Proteomes" id="UP000807850"/>
    </source>
</evidence>
<gene>
    <name evidence="3" type="ORF">HY076_08115</name>
</gene>
<keyword evidence="2" id="KW-0808">Transferase</keyword>
<feature type="non-terminal residue" evidence="3">
    <location>
        <position position="1"/>
    </location>
</feature>
<dbReference type="Proteomes" id="UP000807850">
    <property type="component" value="Unassembled WGS sequence"/>
</dbReference>
<dbReference type="SUPFAM" id="SSF53756">
    <property type="entry name" value="UDP-Glycosyltransferase/glycogen phosphorylase"/>
    <property type="match status" value="1"/>
</dbReference>
<dbReference type="PANTHER" id="PTHR30160:SF1">
    <property type="entry name" value="LIPOPOLYSACCHARIDE 1,2-N-ACETYLGLUCOSAMINETRANSFERASE-RELATED"/>
    <property type="match status" value="1"/>
</dbReference>
<proteinExistence type="predicted"/>
<keyword evidence="1" id="KW-0328">Glycosyltransferase</keyword>
<dbReference type="PANTHER" id="PTHR30160">
    <property type="entry name" value="TETRAACYLDISACCHARIDE 4'-KINASE-RELATED"/>
    <property type="match status" value="1"/>
</dbReference>
<dbReference type="GO" id="GO:0005829">
    <property type="term" value="C:cytosol"/>
    <property type="evidence" value="ECO:0007669"/>
    <property type="project" value="TreeGrafter"/>
</dbReference>
<dbReference type="GO" id="GO:0009244">
    <property type="term" value="P:lipopolysaccharide core region biosynthetic process"/>
    <property type="evidence" value="ECO:0007669"/>
    <property type="project" value="TreeGrafter"/>
</dbReference>
<comment type="caution">
    <text evidence="3">The sequence shown here is derived from an EMBL/GenBank/DDBJ whole genome shotgun (WGS) entry which is preliminary data.</text>
</comment>
<dbReference type="EMBL" id="JACQAY010000268">
    <property type="protein sequence ID" value="MBI3540221.1"/>
    <property type="molecule type" value="Genomic_DNA"/>
</dbReference>
<evidence type="ECO:0000256" key="1">
    <source>
        <dbReference type="ARBA" id="ARBA00022676"/>
    </source>
</evidence>
<dbReference type="InterPro" id="IPR051199">
    <property type="entry name" value="LPS_LOS_Heptosyltrfase"/>
</dbReference>
<dbReference type="Gene3D" id="3.40.50.2000">
    <property type="entry name" value="Glycogen Phosphorylase B"/>
    <property type="match status" value="1"/>
</dbReference>
<evidence type="ECO:0000256" key="2">
    <source>
        <dbReference type="ARBA" id="ARBA00022679"/>
    </source>
</evidence>
<dbReference type="AlphaFoldDB" id="A0A9D6L7L2"/>